<proteinExistence type="predicted"/>
<feature type="domain" description="DNA2/NAM7 helicase-like C-terminal" evidence="8">
    <location>
        <begin position="1833"/>
        <end position="2040"/>
    </location>
</feature>
<gene>
    <name evidence="10" type="ORF">H6P81_009252</name>
</gene>
<keyword evidence="2" id="KW-0378">Hydrolase</keyword>
<organism evidence="10 11">
    <name type="scientific">Aristolochia fimbriata</name>
    <name type="common">White veined hardy Dutchman's pipe vine</name>
    <dbReference type="NCBI Taxonomy" id="158543"/>
    <lineage>
        <taxon>Eukaryota</taxon>
        <taxon>Viridiplantae</taxon>
        <taxon>Streptophyta</taxon>
        <taxon>Embryophyta</taxon>
        <taxon>Tracheophyta</taxon>
        <taxon>Spermatophyta</taxon>
        <taxon>Magnoliopsida</taxon>
        <taxon>Magnoliidae</taxon>
        <taxon>Piperales</taxon>
        <taxon>Aristolochiaceae</taxon>
        <taxon>Aristolochia</taxon>
    </lineage>
</organism>
<dbReference type="Pfam" id="PF13087">
    <property type="entry name" value="AAA_12"/>
    <property type="match status" value="1"/>
</dbReference>
<feature type="region of interest" description="Disordered" evidence="6">
    <location>
        <begin position="1051"/>
        <end position="1097"/>
    </location>
</feature>
<dbReference type="Pfam" id="PF23576">
    <property type="entry name" value="SEN1_barrel"/>
    <property type="match status" value="1"/>
</dbReference>
<keyword evidence="5" id="KW-0175">Coiled coil</keyword>
<evidence type="ECO:0000256" key="2">
    <source>
        <dbReference type="ARBA" id="ARBA00022801"/>
    </source>
</evidence>
<protein>
    <submittedName>
        <fullName evidence="10">Uncharacterized protein</fullName>
    </submittedName>
</protein>
<feature type="compositionally biased region" description="Basic residues" evidence="6">
    <location>
        <begin position="2314"/>
        <end position="2323"/>
    </location>
</feature>
<dbReference type="FunFam" id="3.40.50.300:FF:000326">
    <property type="entry name" value="P-loop containing nucleoside triphosphate hydrolase"/>
    <property type="match status" value="1"/>
</dbReference>
<dbReference type="InterPro" id="IPR045055">
    <property type="entry name" value="DNA2/NAM7-like"/>
</dbReference>
<evidence type="ECO:0000313" key="10">
    <source>
        <dbReference type="EMBL" id="KAG9449287.1"/>
    </source>
</evidence>
<evidence type="ECO:0000313" key="11">
    <source>
        <dbReference type="Proteomes" id="UP000825729"/>
    </source>
</evidence>
<evidence type="ECO:0000259" key="7">
    <source>
        <dbReference type="Pfam" id="PF13086"/>
    </source>
</evidence>
<feature type="domain" description="Helicase SEN1 beta-barrel" evidence="9">
    <location>
        <begin position="1289"/>
        <end position="1395"/>
    </location>
</feature>
<evidence type="ECO:0000256" key="3">
    <source>
        <dbReference type="ARBA" id="ARBA00022806"/>
    </source>
</evidence>
<feature type="region of interest" description="Disordered" evidence="6">
    <location>
        <begin position="2129"/>
        <end position="2273"/>
    </location>
</feature>
<feature type="domain" description="DNA2/NAM7 helicase helicase" evidence="7">
    <location>
        <begin position="1451"/>
        <end position="1825"/>
    </location>
</feature>
<dbReference type="CDD" id="cd18808">
    <property type="entry name" value="SF1_C_Upf1"/>
    <property type="match status" value="1"/>
</dbReference>
<dbReference type="Gene3D" id="3.40.50.300">
    <property type="entry name" value="P-loop containing nucleotide triphosphate hydrolases"/>
    <property type="match status" value="2"/>
</dbReference>
<feature type="compositionally biased region" description="Basic and acidic residues" evidence="6">
    <location>
        <begin position="2138"/>
        <end position="2148"/>
    </location>
</feature>
<dbReference type="Proteomes" id="UP000825729">
    <property type="component" value="Unassembled WGS sequence"/>
</dbReference>
<evidence type="ECO:0000256" key="1">
    <source>
        <dbReference type="ARBA" id="ARBA00022741"/>
    </source>
</evidence>
<name>A0AAV7EKB9_ARIFI</name>
<dbReference type="InterPro" id="IPR027417">
    <property type="entry name" value="P-loop_NTPase"/>
</dbReference>
<sequence length="2323" mass="260645">MEKRVVSKRELLDRWRGIEEDDESFSSDPSKQRQIIKKKEEWFADTFAFLISQPEGTHIWCGYWDLMAPLMETFYNYFNDKRSNSPLKILWRRISQELGGCTQCICQHHQAREMYGSEYELATIGPLLDVLHRLDEERVAGHLKEINAKMSRREYNNESNDAEVVSVMFEVLMFPSLLDDQTLVNEFQIFIQGIDDSHEVKLGGNQQYPGVYALLFFKDGRARAIGHRLAGELGKLRSASDLEPLQPLLKKFISYLETDHLPSTLEDKRPRMQLERLTVWLGIKSLLGFLEPTAFEEGILERYPVFLSIVLNHVSDDTPEFTYAVNCLRLIFEMLGCKLWLRTTLSPSVMRNTLLGQCFHTRNEKSHKEIFDIFQPFLQSLEALQDGEHEKQRRHLIYFLLHQVIQSSNFSLLMRKNARKIALLIILRGYTMNPPSPPYECAHMWGPSLVSSLKDSSLHVSLRQPAFDLIQSIIISDAAALVFFKLKQHALPNAGLCFSEEDDELQFSHNAEEDENSCWNAFGVQSKLTSQECKGWMCMPMLWFDALIDMDASALPVSFAKATFWALSRFSVVEPVVCKDPMIPVKDWISSYCPEVLSFLGWQVPAGSDDGREEKPCKNSVDPSTLSAPLIRMFKRCAAHFVTQMEPFELWKQWTWEPRLAESLVLLLLDPYDKARAITRLILQHFAKEKLLVAGLQFLCFSASSISAIYLGLRYASKLVFLESFQLNFRNLEHWFFIIYKLFEEVVPSTKEFNAPEGEQTPAKFQLEGGFLRQPVFDQSLVSSPGCSLDTVDIKSWNRLCCALSGIVWPSALKCLVEGKAFLDKPNFQMACVRLLEVLPALCKRLMGSTSELFEFSEMLVHEFSSFKWLNDLFDWGKSLDKIMSKRWKQCLTFLLKLFENFCDIDSKSTLWAIQKIIASDTVAVDDLKDKISKLSVSLQWKTCAFDQKSLKKKASSYDGLEYGMKNLATKPLSNGDDDVVEIEKPPERGAEVSSQVVSKLEKPDSLDIVAQHYDKKGQKILDQEASCQDYSEKPIPPRTSTVIPAAIQKAEATRNSSISPQNSDPDGPKKKMFTSSSASSGGRLASSVHSIESDGHKYETKRLSEVKTTGLQEKVETRQTVCPGRLGKSYSKEVSVVKEDAGLESGGAFRKILLNDTVNDPLEVALERTKPPPSIAKPCVHVPRRQVIQLEMPKVSRAGSSHRLSAGLKRLKPPRLDDWYRPILELDYFSVVANSANKDENVATNNFREIPISFSSPEHYVEIFRPLVLEEFKAQLHSSFLEMSSPEEMSCGTLCVLSVERVDDFNLVRCISGEKDSEVSRVCAENDLVLFTKQPLETSAQSVHLVGKVERREKDTKCKKLVIVIRFFLQSTSAHIVKAKRLLTERSKWYVSRIMSITPQLREFQALSSLKDIPLLPLILNPIGQCYPKSRKIELCKLPLPLLQTLKSSFNDSQLQAISVAIGTHGQNKDFELSLIQGPPGTGKTRTIVAIVSGLLAVSFARKKDVSRNPCNPSHGSDAAGTNIRAKISQSAAIARAWQDAAFARQLLKEETKDSSVSKEGPTVRGRVLICAQSNAAVDELVSRISSEGLYGCEGKMFKPYLVRVGNAKTVHPNSLPFFIDTLVEQRLAEEQTNIVNAMKDSDEVSSATLRSKLEKLVESIQSFEAKRADLRDENSKTSEDVPKKVNEPEMSDAAIAAKLKVLYGKKKALYVELASVQAREKKTSEEIRNLKHKLRKSILREAEIVITTLSGSGGDVYGVCSESISGSRFGCSIEDSLFDAVIIDEAAQALEPATLIPLQLLKSYGAKCIMVGDPKQLPATVLSSVASKFLYECSMFERLQRAGHPVTMLNEQYRMHPEICCFPSLHFYDNQLLNGEGMEKKSTQFHESMYLRPYVFFDVMDGHEQYGKNSGSLSLRNESEALFAVEILRYFKKRHPSEFNGGRVGIIAPYRSQVSLLRSCFASAFGSNVAADMEFNTVDGFQGREVDILILSTVRASDRGAKEPGIRSGSIGFVADVRRMNVALTRARLSLWIVGNAKTLQRNVNWAALLNNAKERGLVISVAKPYESMFRKHHSSSVQNTRSNNLDKSSAKLPRVEARIVEKSSTEMLVAEVKDLEIAARMNNTQLSGQTGINMKESHEEGRNNIDGKGGLGKQRRRPDLRSLDESNECLVQQKNDSYERSSKSKSKPMRQKGGGAGLTNRGNTGNASDGLRSERTLESDVTESSMEASKHGKLSSGAGHERQMAGNVGQVPGLSSISKDLTGTRKRQRDAVEALLPSALISSKRIETSSRSTSAKRSASPATSEIVIKPPKPRKVKFHE</sequence>
<dbReference type="InterPro" id="IPR056474">
    <property type="entry name" value="SEN1_barrel"/>
</dbReference>
<dbReference type="InterPro" id="IPR047187">
    <property type="entry name" value="SF1_C_Upf1"/>
</dbReference>
<feature type="region of interest" description="Disordered" evidence="6">
    <location>
        <begin position="2285"/>
        <end position="2323"/>
    </location>
</feature>
<dbReference type="GO" id="GO:0005524">
    <property type="term" value="F:ATP binding"/>
    <property type="evidence" value="ECO:0007669"/>
    <property type="project" value="UniProtKB-KW"/>
</dbReference>
<dbReference type="EMBL" id="JAINDJ010000004">
    <property type="protein sequence ID" value="KAG9449287.1"/>
    <property type="molecule type" value="Genomic_DNA"/>
</dbReference>
<evidence type="ECO:0000259" key="8">
    <source>
        <dbReference type="Pfam" id="PF13087"/>
    </source>
</evidence>
<evidence type="ECO:0000259" key="9">
    <source>
        <dbReference type="Pfam" id="PF23576"/>
    </source>
</evidence>
<feature type="compositionally biased region" description="Polar residues" evidence="6">
    <location>
        <begin position="1054"/>
        <end position="1065"/>
    </location>
</feature>
<dbReference type="GO" id="GO:0005694">
    <property type="term" value="C:chromosome"/>
    <property type="evidence" value="ECO:0007669"/>
    <property type="project" value="UniProtKB-ARBA"/>
</dbReference>
<evidence type="ECO:0000256" key="5">
    <source>
        <dbReference type="SAM" id="Coils"/>
    </source>
</evidence>
<feature type="coiled-coil region" evidence="5">
    <location>
        <begin position="1648"/>
        <end position="1682"/>
    </location>
</feature>
<dbReference type="PANTHER" id="PTHR10887">
    <property type="entry name" value="DNA2/NAM7 HELICASE FAMILY"/>
    <property type="match status" value="1"/>
</dbReference>
<evidence type="ECO:0000256" key="6">
    <source>
        <dbReference type="SAM" id="MobiDB-lite"/>
    </source>
</evidence>
<dbReference type="InterPro" id="IPR041679">
    <property type="entry name" value="DNA2/NAM7-like_C"/>
</dbReference>
<comment type="caution">
    <text evidence="10">The sequence shown here is derived from an EMBL/GenBank/DDBJ whole genome shotgun (WGS) entry which is preliminary data.</text>
</comment>
<dbReference type="SUPFAM" id="SSF52540">
    <property type="entry name" value="P-loop containing nucleoside triphosphate hydrolases"/>
    <property type="match status" value="1"/>
</dbReference>
<keyword evidence="4" id="KW-0067">ATP-binding</keyword>
<dbReference type="CDD" id="cd18042">
    <property type="entry name" value="DEXXQc_SETX"/>
    <property type="match status" value="1"/>
</dbReference>
<dbReference type="PANTHER" id="PTHR10887:SF495">
    <property type="entry name" value="HELICASE SENATAXIN ISOFORM X1-RELATED"/>
    <property type="match status" value="1"/>
</dbReference>
<dbReference type="Pfam" id="PF13086">
    <property type="entry name" value="AAA_11"/>
    <property type="match status" value="1"/>
</dbReference>
<feature type="compositionally biased region" description="Low complexity" evidence="6">
    <location>
        <begin position="1076"/>
        <end position="1088"/>
    </location>
</feature>
<keyword evidence="11" id="KW-1185">Reference proteome</keyword>
<keyword evidence="1" id="KW-0547">Nucleotide-binding</keyword>
<dbReference type="InterPro" id="IPR041677">
    <property type="entry name" value="DNA2/NAM7_AAA_11"/>
</dbReference>
<dbReference type="GO" id="GO:0004386">
    <property type="term" value="F:helicase activity"/>
    <property type="evidence" value="ECO:0007669"/>
    <property type="project" value="UniProtKB-KW"/>
</dbReference>
<evidence type="ECO:0000256" key="4">
    <source>
        <dbReference type="ARBA" id="ARBA00022840"/>
    </source>
</evidence>
<accession>A0AAV7EKB9</accession>
<dbReference type="GO" id="GO:0016787">
    <property type="term" value="F:hydrolase activity"/>
    <property type="evidence" value="ECO:0007669"/>
    <property type="project" value="UniProtKB-KW"/>
</dbReference>
<reference evidence="10 11" key="1">
    <citation type="submission" date="2021-07" db="EMBL/GenBank/DDBJ databases">
        <title>The Aristolochia fimbriata genome: insights into angiosperm evolution, floral development and chemical biosynthesis.</title>
        <authorList>
            <person name="Jiao Y."/>
        </authorList>
    </citation>
    <scope>NUCLEOTIDE SEQUENCE [LARGE SCALE GENOMIC DNA]</scope>
    <source>
        <strain evidence="10">IBCAS-2021</strain>
        <tissue evidence="10">Leaf</tissue>
    </source>
</reference>
<feature type="compositionally biased region" description="Low complexity" evidence="6">
    <location>
        <begin position="2292"/>
        <end position="2312"/>
    </location>
</feature>
<keyword evidence="3" id="KW-0347">Helicase</keyword>